<evidence type="ECO:0000256" key="20">
    <source>
        <dbReference type="ARBA" id="ARBA00023264"/>
    </source>
</evidence>
<dbReference type="CDD" id="cd14264">
    <property type="entry name" value="DAGK_IM"/>
    <property type="match status" value="1"/>
</dbReference>
<feature type="transmembrane region" description="Helical" evidence="21">
    <location>
        <begin position="97"/>
        <end position="119"/>
    </location>
</feature>
<evidence type="ECO:0000256" key="18">
    <source>
        <dbReference type="ARBA" id="ARBA00023136"/>
    </source>
</evidence>
<evidence type="ECO:0000256" key="12">
    <source>
        <dbReference type="ARBA" id="ARBA00022741"/>
    </source>
</evidence>
<dbReference type="PROSITE" id="PS01069">
    <property type="entry name" value="DAGK_PROKAR"/>
    <property type="match status" value="1"/>
</dbReference>
<evidence type="ECO:0000256" key="15">
    <source>
        <dbReference type="ARBA" id="ARBA00022842"/>
    </source>
</evidence>
<evidence type="ECO:0000256" key="21">
    <source>
        <dbReference type="RuleBase" id="RU363065"/>
    </source>
</evidence>
<organism evidence="22 23">
    <name type="scientific">Methylocaldum szegediense</name>
    <dbReference type="NCBI Taxonomy" id="73780"/>
    <lineage>
        <taxon>Bacteria</taxon>
        <taxon>Pseudomonadati</taxon>
        <taxon>Pseudomonadota</taxon>
        <taxon>Gammaproteobacteria</taxon>
        <taxon>Methylococcales</taxon>
        <taxon>Methylococcaceae</taxon>
        <taxon>Methylocaldum</taxon>
    </lineage>
</organism>
<keyword evidence="8 21" id="KW-0997">Cell inner membrane</keyword>
<evidence type="ECO:0000256" key="4">
    <source>
        <dbReference type="ARBA" id="ARBA00012133"/>
    </source>
</evidence>
<evidence type="ECO:0000256" key="5">
    <source>
        <dbReference type="ARBA" id="ARBA00017575"/>
    </source>
</evidence>
<keyword evidence="14 21" id="KW-0067">ATP-binding</keyword>
<keyword evidence="16 21" id="KW-1133">Transmembrane helix</keyword>
<evidence type="ECO:0000256" key="19">
    <source>
        <dbReference type="ARBA" id="ARBA00023209"/>
    </source>
</evidence>
<feature type="transmembrane region" description="Helical" evidence="21">
    <location>
        <begin position="32"/>
        <end position="51"/>
    </location>
</feature>
<keyword evidence="6" id="KW-1003">Cell membrane</keyword>
<evidence type="ECO:0000313" key="22">
    <source>
        <dbReference type="EMBL" id="CAI8877600.1"/>
    </source>
</evidence>
<evidence type="ECO:0000256" key="11">
    <source>
        <dbReference type="ARBA" id="ARBA00022723"/>
    </source>
</evidence>
<name>A0ABN8X4X1_9GAMM</name>
<keyword evidence="17 21" id="KW-0443">Lipid metabolism</keyword>
<keyword evidence="19" id="KW-0594">Phospholipid biosynthesis</keyword>
<dbReference type="GO" id="GO:0004143">
    <property type="term" value="F:ATP-dependent diacylglycerol kinase activity"/>
    <property type="evidence" value="ECO:0007669"/>
    <property type="project" value="UniProtKB-EC"/>
</dbReference>
<dbReference type="PANTHER" id="PTHR34299">
    <property type="entry name" value="DIACYLGLYCEROL KINASE"/>
    <property type="match status" value="1"/>
</dbReference>
<dbReference type="Proteomes" id="UP001162030">
    <property type="component" value="Chromosome"/>
</dbReference>
<keyword evidence="13 21" id="KW-0418">Kinase</keyword>
<dbReference type="PANTHER" id="PTHR34299:SF1">
    <property type="entry name" value="DIACYLGLYCEROL KINASE"/>
    <property type="match status" value="1"/>
</dbReference>
<comment type="catalytic activity">
    <reaction evidence="21">
        <text>a 1,2-diacyl-sn-glycerol + ATP = a 1,2-diacyl-sn-glycero-3-phosphate + ADP + H(+)</text>
        <dbReference type="Rhea" id="RHEA:10272"/>
        <dbReference type="ChEBI" id="CHEBI:15378"/>
        <dbReference type="ChEBI" id="CHEBI:17815"/>
        <dbReference type="ChEBI" id="CHEBI:30616"/>
        <dbReference type="ChEBI" id="CHEBI:58608"/>
        <dbReference type="ChEBI" id="CHEBI:456216"/>
        <dbReference type="EC" id="2.7.1.107"/>
    </reaction>
</comment>
<keyword evidence="15" id="KW-0460">Magnesium</keyword>
<evidence type="ECO:0000256" key="6">
    <source>
        <dbReference type="ARBA" id="ARBA00022475"/>
    </source>
</evidence>
<comment type="subcellular location">
    <subcellularLocation>
        <location evidence="2 21">Cell inner membrane</location>
        <topology evidence="2 21">Multi-pass membrane protein</topology>
    </subcellularLocation>
</comment>
<evidence type="ECO:0000256" key="17">
    <source>
        <dbReference type="ARBA" id="ARBA00023098"/>
    </source>
</evidence>
<keyword evidence="12 21" id="KW-0547">Nucleotide-binding</keyword>
<comment type="function">
    <text evidence="21">Catalyzes the ATP-dependent phosphorylation of sn-l,2-diacylglycerol (DAG) to phosphatidic acid. Involved in the recycling of diacylglycerol produced as a by-product during membrane-derived oligosaccharide (MDO) biosynthesis.</text>
</comment>
<protein>
    <recommendedName>
        <fullName evidence="5 21">Diacylglycerol kinase</fullName>
        <ecNumber evidence="4 21">2.7.1.107</ecNumber>
    </recommendedName>
</protein>
<keyword evidence="18 21" id="KW-0472">Membrane</keyword>
<evidence type="ECO:0000256" key="2">
    <source>
        <dbReference type="ARBA" id="ARBA00004429"/>
    </source>
</evidence>
<keyword evidence="7" id="KW-0444">Lipid biosynthesis</keyword>
<gene>
    <name evidence="22" type="primary">dgkA</name>
    <name evidence="22" type="ORF">MSZNOR_3000</name>
</gene>
<keyword evidence="11" id="KW-0479">Metal-binding</keyword>
<evidence type="ECO:0000256" key="10">
    <source>
        <dbReference type="ARBA" id="ARBA00022692"/>
    </source>
</evidence>
<dbReference type="EMBL" id="OX458333">
    <property type="protein sequence ID" value="CAI8877600.1"/>
    <property type="molecule type" value="Genomic_DNA"/>
</dbReference>
<feature type="transmembrane region" description="Helical" evidence="21">
    <location>
        <begin position="58"/>
        <end position="77"/>
    </location>
</feature>
<evidence type="ECO:0000313" key="23">
    <source>
        <dbReference type="Proteomes" id="UP001162030"/>
    </source>
</evidence>
<evidence type="ECO:0000256" key="8">
    <source>
        <dbReference type="ARBA" id="ARBA00022519"/>
    </source>
</evidence>
<proteinExistence type="inferred from homology"/>
<dbReference type="EC" id="2.7.1.107" evidence="4 21"/>
<dbReference type="InterPro" id="IPR000829">
    <property type="entry name" value="DAGK"/>
</dbReference>
<dbReference type="InterPro" id="IPR033718">
    <property type="entry name" value="DAGK_prok"/>
</dbReference>
<evidence type="ECO:0000256" key="1">
    <source>
        <dbReference type="ARBA" id="ARBA00001946"/>
    </source>
</evidence>
<keyword evidence="23" id="KW-1185">Reference proteome</keyword>
<dbReference type="RefSeq" id="WP_026611209.1">
    <property type="nucleotide sequence ID" value="NZ_OX458333.1"/>
</dbReference>
<comment type="cofactor">
    <cofactor evidence="1">
        <name>Mg(2+)</name>
        <dbReference type="ChEBI" id="CHEBI:18420"/>
    </cofactor>
</comment>
<comment type="similarity">
    <text evidence="3 21">Belongs to the bacterial diacylglycerol kinase family.</text>
</comment>
<dbReference type="Gene3D" id="1.10.287.3610">
    <property type="match status" value="1"/>
</dbReference>
<reference evidence="22 23" key="1">
    <citation type="submission" date="2023-03" db="EMBL/GenBank/DDBJ databases">
        <authorList>
            <person name="Pearce D."/>
        </authorList>
    </citation>
    <scope>NUCLEOTIDE SEQUENCE [LARGE SCALE GENOMIC DNA]</scope>
    <source>
        <strain evidence="22">Msz</strain>
    </source>
</reference>
<evidence type="ECO:0000256" key="7">
    <source>
        <dbReference type="ARBA" id="ARBA00022516"/>
    </source>
</evidence>
<evidence type="ECO:0000256" key="9">
    <source>
        <dbReference type="ARBA" id="ARBA00022679"/>
    </source>
</evidence>
<sequence length="120" mass="13033">MAGQTLTGFARFYAAFTNSIAGIRAAWLNEEAFRQECLLVLAGIPLGLWIGQNGMERALLIGVLLNVLIVELLNSAVEATVDRIGFERHELSGRAKDFGSAAVFFSLVLAGVVWLLVLIR</sequence>
<evidence type="ECO:0000256" key="13">
    <source>
        <dbReference type="ARBA" id="ARBA00022777"/>
    </source>
</evidence>
<evidence type="ECO:0000256" key="3">
    <source>
        <dbReference type="ARBA" id="ARBA00005967"/>
    </source>
</evidence>
<keyword evidence="9 21" id="KW-0808">Transferase</keyword>
<accession>A0ABN8X4X1</accession>
<dbReference type="Pfam" id="PF01219">
    <property type="entry name" value="DAGK_prokar"/>
    <property type="match status" value="1"/>
</dbReference>
<dbReference type="InterPro" id="IPR036945">
    <property type="entry name" value="DAGK_sf"/>
</dbReference>
<evidence type="ECO:0000256" key="14">
    <source>
        <dbReference type="ARBA" id="ARBA00022840"/>
    </source>
</evidence>
<keyword evidence="10 21" id="KW-0812">Transmembrane</keyword>
<evidence type="ECO:0000256" key="16">
    <source>
        <dbReference type="ARBA" id="ARBA00022989"/>
    </source>
</evidence>
<keyword evidence="20 21" id="KW-1208">Phospholipid metabolism</keyword>